<dbReference type="Gene3D" id="3.40.50.10490">
    <property type="entry name" value="Glucose-6-phosphate isomerase like protein, domain 1"/>
    <property type="match status" value="1"/>
</dbReference>
<accession>A0A451D2P3</accession>
<feature type="domain" description="SIS" evidence="1">
    <location>
        <begin position="34"/>
        <end position="195"/>
    </location>
</feature>
<dbReference type="GO" id="GO:0097367">
    <property type="term" value="F:carbohydrate derivative binding"/>
    <property type="evidence" value="ECO:0007669"/>
    <property type="project" value="InterPro"/>
</dbReference>
<dbReference type="RefSeq" id="WP_157993647.1">
    <property type="nucleotide sequence ID" value="NZ_LR217703.1"/>
</dbReference>
<dbReference type="PANTHER" id="PTHR30390:SF6">
    <property type="entry name" value="DNAA INITIATOR-ASSOCIATING PROTEIN DIAA"/>
    <property type="match status" value="1"/>
</dbReference>
<protein>
    <submittedName>
        <fullName evidence="2">DnaA initiator-associating protein DiaA</fullName>
    </submittedName>
</protein>
<dbReference type="InterPro" id="IPR035461">
    <property type="entry name" value="GmhA/DiaA"/>
</dbReference>
<proteinExistence type="predicted"/>
<reference evidence="2 3" key="1">
    <citation type="submission" date="2019-02" db="EMBL/GenBank/DDBJ databases">
        <authorList>
            <person name="Manzano-Marin A."/>
            <person name="Manzano-Marin A."/>
        </authorList>
    </citation>
    <scope>NUCLEOTIDE SEQUENCE [LARGE SCALE GENOMIC DNA]</scope>
    <source>
        <strain evidence="2 3">ErCicuneomaculata</strain>
    </source>
</reference>
<dbReference type="CDD" id="cd05006">
    <property type="entry name" value="SIS_GmhA"/>
    <property type="match status" value="1"/>
</dbReference>
<name>A0A451D2P3_9GAMM</name>
<gene>
    <name evidence="2" type="primary">diaA</name>
    <name evidence="2" type="ORF">ERCICUMA2628_457</name>
</gene>
<dbReference type="InterPro" id="IPR046348">
    <property type="entry name" value="SIS_dom_sf"/>
</dbReference>
<dbReference type="Pfam" id="PF13580">
    <property type="entry name" value="SIS_2"/>
    <property type="match status" value="1"/>
</dbReference>
<organism evidence="2 3">
    <name type="scientific">Candidatus Erwinia haradaeae</name>
    <dbReference type="NCBI Taxonomy" id="1922217"/>
    <lineage>
        <taxon>Bacteria</taxon>
        <taxon>Pseudomonadati</taxon>
        <taxon>Pseudomonadota</taxon>
        <taxon>Gammaproteobacteria</taxon>
        <taxon>Enterobacterales</taxon>
        <taxon>Erwiniaceae</taxon>
        <taxon>Erwinia</taxon>
    </lineage>
</organism>
<dbReference type="SUPFAM" id="SSF53697">
    <property type="entry name" value="SIS domain"/>
    <property type="match status" value="1"/>
</dbReference>
<sequence>MLEKIKLFFTESVQTQITATELLPQILEQAVLIIVQSLLNGNKILSSGNGVSSANAQYFAASMMHGFKNERPSLPSIALGANNLLLTTMANDQVYDDIDAKQIRALAKKGDILLAISTYGNCCNIYKAVEAAITRDMMIIALTGHDGGIISSLLGQQDIEIRIPSDHRARIQVMHMLIVNCLCELIEEALFPKHE</sequence>
<dbReference type="InterPro" id="IPR050099">
    <property type="entry name" value="SIS_GmhA/DiaA_subfam"/>
</dbReference>
<evidence type="ECO:0000259" key="1">
    <source>
        <dbReference type="PROSITE" id="PS51464"/>
    </source>
</evidence>
<dbReference type="OrthoDB" id="9810929at2"/>
<dbReference type="EMBL" id="LR217703">
    <property type="protein sequence ID" value="VFP79934.1"/>
    <property type="molecule type" value="Genomic_DNA"/>
</dbReference>
<dbReference type="PROSITE" id="PS51464">
    <property type="entry name" value="SIS"/>
    <property type="match status" value="1"/>
</dbReference>
<dbReference type="GO" id="GO:1901135">
    <property type="term" value="P:carbohydrate derivative metabolic process"/>
    <property type="evidence" value="ECO:0007669"/>
    <property type="project" value="InterPro"/>
</dbReference>
<evidence type="ECO:0000313" key="3">
    <source>
        <dbReference type="Proteomes" id="UP000294412"/>
    </source>
</evidence>
<dbReference type="AlphaFoldDB" id="A0A451D2P3"/>
<dbReference type="InterPro" id="IPR001347">
    <property type="entry name" value="SIS_dom"/>
</dbReference>
<dbReference type="PANTHER" id="PTHR30390">
    <property type="entry name" value="SEDOHEPTULOSE 7-PHOSPHATE ISOMERASE / DNAA INITIATOR-ASSOCIATING FACTOR FOR REPLICATION INITIATION"/>
    <property type="match status" value="1"/>
</dbReference>
<dbReference type="Proteomes" id="UP000294412">
    <property type="component" value="Chromosome"/>
</dbReference>
<evidence type="ECO:0000313" key="2">
    <source>
        <dbReference type="EMBL" id="VFP79934.1"/>
    </source>
</evidence>